<dbReference type="AlphaFoldDB" id="A0A1L8Q534"/>
<dbReference type="RefSeq" id="WP_071851582.1">
    <property type="nucleotide sequence ID" value="NZ_JANCOZ010000004.1"/>
</dbReference>
<dbReference type="Proteomes" id="UP000183671">
    <property type="component" value="Unassembled WGS sequence"/>
</dbReference>
<evidence type="ECO:0000313" key="1">
    <source>
        <dbReference type="EMBL" id="OJG02642.1"/>
    </source>
</evidence>
<reference evidence="1 2" key="1">
    <citation type="submission" date="2016-07" db="EMBL/GenBank/DDBJ databases">
        <title>A clinical isolate of carbapenem-resistant Streptococcus oralis with altered penicillin binding proteins.</title>
        <authorList>
            <person name="Kanji J.N."/>
            <person name="Bharat A."/>
            <person name="Naidu P."/>
            <person name="Martin I."/>
            <person name="Mulvey M.R."/>
            <person name="Panaro C.D."/>
        </authorList>
    </citation>
    <scope>NUCLEOTIDE SEQUENCE [LARGE SCALE GENOMIC DNA]</scope>
    <source>
        <strain evidence="1 2">SC15-3744</strain>
    </source>
</reference>
<gene>
    <name evidence="1" type="ORF">BBP19_08495</name>
</gene>
<dbReference type="EMBL" id="MBDM01000007">
    <property type="protein sequence ID" value="OJG02642.1"/>
    <property type="molecule type" value="Genomic_DNA"/>
</dbReference>
<organism evidence="1 2">
    <name type="scientific">Streptococcus oralis</name>
    <dbReference type="NCBI Taxonomy" id="1303"/>
    <lineage>
        <taxon>Bacteria</taxon>
        <taxon>Bacillati</taxon>
        <taxon>Bacillota</taxon>
        <taxon>Bacilli</taxon>
        <taxon>Lactobacillales</taxon>
        <taxon>Streptococcaceae</taxon>
        <taxon>Streptococcus</taxon>
    </lineage>
</organism>
<accession>A0A1L8Q534</accession>
<evidence type="ECO:0000313" key="2">
    <source>
        <dbReference type="Proteomes" id="UP000183671"/>
    </source>
</evidence>
<name>A0A1L8Q534_STROR</name>
<proteinExistence type="predicted"/>
<comment type="caution">
    <text evidence="1">The sequence shown here is derived from an EMBL/GenBank/DDBJ whole genome shotgun (WGS) entry which is preliminary data.</text>
</comment>
<sequence>MKKTKILLRNLEKEKMRSIEIAMKMAMDNFYSNVSYLLQELELKNEISSGHVILKSKDDILEEMDKLKKDIIYLSKGINKNLVIPIIIKALDKIYFDNNWEHLKDKGVALKNLVSILWVEGDKNISSKTYQLDHSFVLLLRKIIKYSNLVPYQWLLSAETSETSELPIELRVSETDVELDTTSSNFLQNNYIFPDVMYGDGQRSTEINNNLFFDDPEKYIDSINKIVDGEEPKDIDYLKGTYFEYFKGIDDIRYTNFWYGLKVRLDLFTNSFIQLQNNGGIFFLRMSEFEKIISQISIDLNFKNNLMLTRDFIDADYLGNPNKIVSRPLIPLFNEKYCFASCYNMFDSINSYIESFIFKMNTTKTLSKEEKDEELFKKVYSEPFENEVIKLLSESGYKSGKVTESGAWRVYCGTEEVVEEIANDTFRNQNTGEIDCLAIDESTEIIYVIECKVLQFSTDYSSYRNRITRINNSYKRQLQRKVDFIKSKYEGYTIKPVLLLDKSSSSIRQYGHNSDKLRILTLNLLKKEL</sequence>
<protein>
    <submittedName>
        <fullName evidence="1">Uncharacterized protein</fullName>
    </submittedName>
</protein>